<dbReference type="InterPro" id="IPR011650">
    <property type="entry name" value="Peptidase_M20_dimer"/>
</dbReference>
<evidence type="ECO:0000313" key="7">
    <source>
        <dbReference type="Proteomes" id="UP001226389"/>
    </source>
</evidence>
<dbReference type="SUPFAM" id="SSF53187">
    <property type="entry name" value="Zn-dependent exopeptidases"/>
    <property type="match status" value="1"/>
</dbReference>
<dbReference type="EMBL" id="JAUSSY010000007">
    <property type="protein sequence ID" value="MDQ0119234.1"/>
    <property type="molecule type" value="Genomic_DNA"/>
</dbReference>
<evidence type="ECO:0000256" key="3">
    <source>
        <dbReference type="ARBA" id="ARBA00022801"/>
    </source>
</evidence>
<evidence type="ECO:0000259" key="5">
    <source>
        <dbReference type="Pfam" id="PF07687"/>
    </source>
</evidence>
<dbReference type="NCBIfam" id="NF005914">
    <property type="entry name" value="PRK07907.1"/>
    <property type="match status" value="1"/>
</dbReference>
<gene>
    <name evidence="6" type="ORF">J2T22_002421</name>
</gene>
<dbReference type="PANTHER" id="PTHR43270">
    <property type="entry name" value="BETA-ALA-HIS DIPEPTIDASE"/>
    <property type="match status" value="1"/>
</dbReference>
<keyword evidence="3" id="KW-0378">Hydrolase</keyword>
<evidence type="ECO:0000256" key="2">
    <source>
        <dbReference type="ARBA" id="ARBA00022723"/>
    </source>
</evidence>
<name>A0ABT9ULG0_9MICC</name>
<keyword evidence="2" id="KW-0479">Metal-binding</keyword>
<evidence type="ECO:0000256" key="4">
    <source>
        <dbReference type="SAM" id="MobiDB-lite"/>
    </source>
</evidence>
<dbReference type="InterPro" id="IPR002933">
    <property type="entry name" value="Peptidase_M20"/>
</dbReference>
<accession>A0ABT9ULG0</accession>
<dbReference type="Gene3D" id="3.40.630.10">
    <property type="entry name" value="Zn peptidases"/>
    <property type="match status" value="1"/>
</dbReference>
<dbReference type="Pfam" id="PF07687">
    <property type="entry name" value="M20_dimer"/>
    <property type="match status" value="1"/>
</dbReference>
<evidence type="ECO:0000256" key="1">
    <source>
        <dbReference type="ARBA" id="ARBA00022670"/>
    </source>
</evidence>
<dbReference type="Proteomes" id="UP001226389">
    <property type="component" value="Unassembled WGS sequence"/>
</dbReference>
<dbReference type="RefSeq" id="WP_275180142.1">
    <property type="nucleotide sequence ID" value="NZ_JAUSSY010000007.1"/>
</dbReference>
<feature type="domain" description="Peptidase M20 dimerisation" evidence="5">
    <location>
        <begin position="227"/>
        <end position="374"/>
    </location>
</feature>
<dbReference type="PANTHER" id="PTHR43270:SF12">
    <property type="entry name" value="SUCCINYL-DIAMINOPIMELATE DESUCCINYLASE"/>
    <property type="match status" value="1"/>
</dbReference>
<reference evidence="6 7" key="1">
    <citation type="submission" date="2023-07" db="EMBL/GenBank/DDBJ databases">
        <title>Sorghum-associated microbial communities from plants grown in Nebraska, USA.</title>
        <authorList>
            <person name="Schachtman D."/>
        </authorList>
    </citation>
    <scope>NUCLEOTIDE SEQUENCE [LARGE SCALE GENOMIC DNA]</scope>
    <source>
        <strain evidence="6 7">DS994</strain>
    </source>
</reference>
<dbReference type="Gene3D" id="3.30.70.360">
    <property type="match status" value="1"/>
</dbReference>
<keyword evidence="7" id="KW-1185">Reference proteome</keyword>
<dbReference type="InterPro" id="IPR051458">
    <property type="entry name" value="Cyt/Met_Dipeptidase"/>
</dbReference>
<sequence>MTPSPAATPHSTTTTTAGPGPEATGRTEDLRSAVDRSFDQTLARLKELVAIPGIAWPSFERTPLERSAEAVAELLRGAGIGEVQVLTVDKADGTPGGPAVVARRPAAEGKPTVLLYAHHDVQPVGDESLWETEPFTAVEKDGRLYGRGAADDKAGIMAHVAAYAAVAEVVAGSLGLGVTFFIEGEEEAGSPTFRTFLEANRELLRADVIVVADSSNWKVGIPALTTSLRGLVDGTIEVQVLDHAVHSGMYGGPVLDAPTLLSRLIATLHDADGNVAIEGLVATDTAAVEMPEADYRADASVLDGVRLAGTGSIASRLWTKPALSIIGFDAPAVDVASNTLLPRARAKFSLRLAPGQVPAEAMEAVRRHVEANAPFGAKVVFTPGEAGNPFQTDTSSAAATVAMWALGEAWGVPAVETGIGGSIPFIADLTDLYPNAQILVTGVEDPDSRAHSANESLHIGDFRNAILAEALMLARLNSEGLTAGE</sequence>
<feature type="region of interest" description="Disordered" evidence="4">
    <location>
        <begin position="1"/>
        <end position="29"/>
    </location>
</feature>
<proteinExistence type="predicted"/>
<comment type="caution">
    <text evidence="6">The sequence shown here is derived from an EMBL/GenBank/DDBJ whole genome shotgun (WGS) entry which is preliminary data.</text>
</comment>
<protein>
    <submittedName>
        <fullName evidence="6">Acetylornithine deacetylase/succinyl-diaminopimelate desuccinylase-like protein</fullName>
    </submittedName>
</protein>
<feature type="compositionally biased region" description="Low complexity" evidence="4">
    <location>
        <begin position="1"/>
        <end position="24"/>
    </location>
</feature>
<dbReference type="Pfam" id="PF01546">
    <property type="entry name" value="Peptidase_M20"/>
    <property type="match status" value="1"/>
</dbReference>
<organism evidence="6 7">
    <name type="scientific">Pseudarthrobacter defluvii</name>
    <dbReference type="NCBI Taxonomy" id="410837"/>
    <lineage>
        <taxon>Bacteria</taxon>
        <taxon>Bacillati</taxon>
        <taxon>Actinomycetota</taxon>
        <taxon>Actinomycetes</taxon>
        <taxon>Micrococcales</taxon>
        <taxon>Micrococcaceae</taxon>
        <taxon>Pseudarthrobacter</taxon>
    </lineage>
</organism>
<evidence type="ECO:0000313" key="6">
    <source>
        <dbReference type="EMBL" id="MDQ0119234.1"/>
    </source>
</evidence>
<keyword evidence="1" id="KW-0645">Protease</keyword>